<sequence>MEALRLKPDAGTIASLLPAVTNTSSNNVSYVKEVFMKLAKKIVVSWNVMIAVWKTYSIEPDAITIASVLPSCGDPWALSLGWQMHEYVEMKKL</sequence>
<proteinExistence type="predicted"/>
<protein>
    <submittedName>
        <fullName evidence="1">Pentatricopeptide repeat-containing protein</fullName>
    </submittedName>
</protein>
<dbReference type="Proteomes" id="UP000237347">
    <property type="component" value="Unassembled WGS sequence"/>
</dbReference>
<dbReference type="AlphaFoldDB" id="A0AAW0KY10"/>
<evidence type="ECO:0000313" key="2">
    <source>
        <dbReference type="Proteomes" id="UP000237347"/>
    </source>
</evidence>
<name>A0AAW0KY10_QUESU</name>
<organism evidence="1 2">
    <name type="scientific">Quercus suber</name>
    <name type="common">Cork oak</name>
    <dbReference type="NCBI Taxonomy" id="58331"/>
    <lineage>
        <taxon>Eukaryota</taxon>
        <taxon>Viridiplantae</taxon>
        <taxon>Streptophyta</taxon>
        <taxon>Embryophyta</taxon>
        <taxon>Tracheophyta</taxon>
        <taxon>Spermatophyta</taxon>
        <taxon>Magnoliopsida</taxon>
        <taxon>eudicotyledons</taxon>
        <taxon>Gunneridae</taxon>
        <taxon>Pentapetalae</taxon>
        <taxon>rosids</taxon>
        <taxon>fabids</taxon>
        <taxon>Fagales</taxon>
        <taxon>Fagaceae</taxon>
        <taxon>Quercus</taxon>
    </lineage>
</organism>
<accession>A0AAW0KY10</accession>
<reference evidence="1 2" key="1">
    <citation type="journal article" date="2018" name="Sci. Data">
        <title>The draft genome sequence of cork oak.</title>
        <authorList>
            <person name="Ramos A.M."/>
            <person name="Usie A."/>
            <person name="Barbosa P."/>
            <person name="Barros P.M."/>
            <person name="Capote T."/>
            <person name="Chaves I."/>
            <person name="Simoes F."/>
            <person name="Abreu I."/>
            <person name="Carrasquinho I."/>
            <person name="Faro C."/>
            <person name="Guimaraes J.B."/>
            <person name="Mendonca D."/>
            <person name="Nobrega F."/>
            <person name="Rodrigues L."/>
            <person name="Saibo N.J.M."/>
            <person name="Varela M.C."/>
            <person name="Egas C."/>
            <person name="Matos J."/>
            <person name="Miguel C.M."/>
            <person name="Oliveira M.M."/>
            <person name="Ricardo C.P."/>
            <person name="Goncalves S."/>
        </authorList>
    </citation>
    <scope>NUCLEOTIDE SEQUENCE [LARGE SCALE GENOMIC DNA]</scope>
    <source>
        <strain evidence="2">cv. HL8</strain>
    </source>
</reference>
<evidence type="ECO:0000313" key="1">
    <source>
        <dbReference type="EMBL" id="KAK7844179.1"/>
    </source>
</evidence>
<gene>
    <name evidence="1" type="primary">PCMP-H77_3</name>
    <name evidence="1" type="ORF">CFP56_011162</name>
</gene>
<keyword evidence="2" id="KW-1185">Reference proteome</keyword>
<comment type="caution">
    <text evidence="1">The sequence shown here is derived from an EMBL/GenBank/DDBJ whole genome shotgun (WGS) entry which is preliminary data.</text>
</comment>
<dbReference type="EMBL" id="PKMF04000190">
    <property type="protein sequence ID" value="KAK7844179.1"/>
    <property type="molecule type" value="Genomic_DNA"/>
</dbReference>